<dbReference type="Pfam" id="PF08953">
    <property type="entry name" value="DUF1899"/>
    <property type="match status" value="1"/>
</dbReference>
<evidence type="ECO:0000256" key="6">
    <source>
        <dbReference type="PROSITE-ProRule" id="PRU00221"/>
    </source>
</evidence>
<keyword evidence="4 8" id="KW-0175">Coiled coil</keyword>
<dbReference type="SUPFAM" id="SSF50978">
    <property type="entry name" value="WD40 repeat-like"/>
    <property type="match status" value="1"/>
</dbReference>
<dbReference type="SMART" id="SM00320">
    <property type="entry name" value="WD40"/>
    <property type="match status" value="3"/>
</dbReference>
<evidence type="ECO:0000256" key="3">
    <source>
        <dbReference type="ARBA" id="ARBA00022737"/>
    </source>
</evidence>
<dbReference type="PANTHER" id="PTHR10856">
    <property type="entry name" value="CORONIN"/>
    <property type="match status" value="1"/>
</dbReference>
<name>A0AAW1M1H5_POPJA</name>
<evidence type="ECO:0000259" key="9">
    <source>
        <dbReference type="SMART" id="SM01166"/>
    </source>
</evidence>
<evidence type="ECO:0000256" key="1">
    <source>
        <dbReference type="ARBA" id="ARBA00009482"/>
    </source>
</evidence>
<dbReference type="Gene3D" id="2.130.10.10">
    <property type="entry name" value="YVTN repeat-like/Quinoprotein amine dehydrogenase"/>
    <property type="match status" value="1"/>
</dbReference>
<evidence type="ECO:0000256" key="5">
    <source>
        <dbReference type="ARBA" id="ARBA00023203"/>
    </source>
</evidence>
<dbReference type="SMART" id="SM01167">
    <property type="entry name" value="DUF1900"/>
    <property type="match status" value="1"/>
</dbReference>
<keyword evidence="11" id="KW-1185">Reference proteome</keyword>
<reference evidence="10 11" key="1">
    <citation type="journal article" date="2024" name="BMC Genomics">
        <title>De novo assembly and annotation of Popillia japonica's genome with initial clues to its potential as an invasive pest.</title>
        <authorList>
            <person name="Cucini C."/>
            <person name="Boschi S."/>
            <person name="Funari R."/>
            <person name="Cardaioli E."/>
            <person name="Iannotti N."/>
            <person name="Marturano G."/>
            <person name="Paoli F."/>
            <person name="Bruttini M."/>
            <person name="Carapelli A."/>
            <person name="Frati F."/>
            <person name="Nardi F."/>
        </authorList>
    </citation>
    <scope>NUCLEOTIDE SEQUENCE [LARGE SCALE GENOMIC DNA]</scope>
    <source>
        <strain evidence="10">DMR45628</strain>
    </source>
</reference>
<dbReference type="Pfam" id="PF16300">
    <property type="entry name" value="WD40_4"/>
    <property type="match status" value="1"/>
</dbReference>
<dbReference type="InterPro" id="IPR015048">
    <property type="entry name" value="DUF1899"/>
</dbReference>
<comment type="similarity">
    <text evidence="1 7">Belongs to the WD repeat coronin family.</text>
</comment>
<feature type="coiled-coil region" evidence="8">
    <location>
        <begin position="506"/>
        <end position="547"/>
    </location>
</feature>
<evidence type="ECO:0000256" key="8">
    <source>
        <dbReference type="SAM" id="Coils"/>
    </source>
</evidence>
<sequence>MYCNQFLFRGVRSSKFRHVYGEPFKRERCYDNIKITKNAHDSQFCAVNPKFLAVVTEVAGGGAFVVIPIDNTGRLDFNVNKPPAPTIARSVLDIKWNPFNDNVIASCSDDCTIKLWHIPDDGLSTPLTDWIVELQGHKRRVAYIEWHPTAENVLFSAGFDHLVIVWDIEKGEAVNVIDCHADVIYCMSLNRDGSLLATTCKDKKLRIIEPRTGIVKSEGICHAGSKASKVIFLGTSNRLLTTGFSRHSDRQYSVWDQDDLSHPLVTDTIDSSSGIVFPYYDYDTNIVYLAGKGDGNIRYYEIVDEPPYVHFLSQFLSGNPQRGLGFMPKRDLNTNICEIFRFYKLHTTRGLCEPISMIVPRKSDQFHEDLYPDTASAKPSLSAEEWISGRNAMPILMSIKTGMDTSPTYAPKVNKTGQISKKEVIVKTLNNNKKKFDFLATETTPDYRPRSIIIEKEEKTNTNQKTQFQQLQQLFNNMGVHPETIDTNDIPLIKDIGKMEDNFNTVNELRKAYLRQSDELRLLKKQLEHSRQEVKELKEEIKRIKGK</sequence>
<dbReference type="Pfam" id="PF00400">
    <property type="entry name" value="WD40"/>
    <property type="match status" value="3"/>
</dbReference>
<evidence type="ECO:0000256" key="4">
    <source>
        <dbReference type="ARBA" id="ARBA00023054"/>
    </source>
</evidence>
<feature type="repeat" description="WD" evidence="6">
    <location>
        <begin position="134"/>
        <end position="176"/>
    </location>
</feature>
<dbReference type="FunFam" id="2.130.10.10:FF:000502">
    <property type="entry name" value="Coronin"/>
    <property type="match status" value="1"/>
</dbReference>
<dbReference type="InterPro" id="IPR036322">
    <property type="entry name" value="WD40_repeat_dom_sf"/>
</dbReference>
<protein>
    <recommendedName>
        <fullName evidence="7">Coronin</fullName>
    </recommendedName>
</protein>
<evidence type="ECO:0000256" key="7">
    <source>
        <dbReference type="RuleBase" id="RU280818"/>
    </source>
</evidence>
<dbReference type="PROSITE" id="PS00678">
    <property type="entry name" value="WD_REPEATS_1"/>
    <property type="match status" value="1"/>
</dbReference>
<dbReference type="GO" id="GO:0051015">
    <property type="term" value="F:actin filament binding"/>
    <property type="evidence" value="ECO:0007669"/>
    <property type="project" value="TreeGrafter"/>
</dbReference>
<evidence type="ECO:0000313" key="10">
    <source>
        <dbReference type="EMBL" id="KAK9739082.1"/>
    </source>
</evidence>
<evidence type="ECO:0000256" key="2">
    <source>
        <dbReference type="ARBA" id="ARBA00022574"/>
    </source>
</evidence>
<gene>
    <name evidence="10" type="ORF">QE152_g9360</name>
</gene>
<dbReference type="AlphaFoldDB" id="A0AAW1M1H5"/>
<dbReference type="PROSITE" id="PS50294">
    <property type="entry name" value="WD_REPEATS_REGION"/>
    <property type="match status" value="1"/>
</dbReference>
<keyword evidence="2 6" id="KW-0853">WD repeat</keyword>
<dbReference type="EMBL" id="JASPKY010000079">
    <property type="protein sequence ID" value="KAK9739082.1"/>
    <property type="molecule type" value="Genomic_DNA"/>
</dbReference>
<dbReference type="InterPro" id="IPR001680">
    <property type="entry name" value="WD40_rpt"/>
</dbReference>
<evidence type="ECO:0000313" key="11">
    <source>
        <dbReference type="Proteomes" id="UP001458880"/>
    </source>
</evidence>
<comment type="caution">
    <text evidence="10">The sequence shown here is derived from an EMBL/GenBank/DDBJ whole genome shotgun (WGS) entry which is preliminary data.</text>
</comment>
<keyword evidence="3 7" id="KW-0677">Repeat</keyword>
<dbReference type="InterPro" id="IPR015505">
    <property type="entry name" value="Coronin"/>
</dbReference>
<dbReference type="InterPro" id="IPR015943">
    <property type="entry name" value="WD40/YVTN_repeat-like_dom_sf"/>
</dbReference>
<feature type="domain" description="DUF1899" evidence="9">
    <location>
        <begin position="9"/>
        <end position="73"/>
    </location>
</feature>
<dbReference type="PROSITE" id="PS50082">
    <property type="entry name" value="WD_REPEATS_2"/>
    <property type="match status" value="1"/>
</dbReference>
<dbReference type="Proteomes" id="UP001458880">
    <property type="component" value="Unassembled WGS sequence"/>
</dbReference>
<dbReference type="SMART" id="SM01166">
    <property type="entry name" value="DUF1899"/>
    <property type="match status" value="1"/>
</dbReference>
<proteinExistence type="inferred from homology"/>
<accession>A0AAW1M1H5</accession>
<keyword evidence="5" id="KW-0009">Actin-binding</keyword>
<dbReference type="PANTHER" id="PTHR10856:SF44">
    <property type="entry name" value="CORONIN"/>
    <property type="match status" value="1"/>
</dbReference>
<organism evidence="10 11">
    <name type="scientific">Popillia japonica</name>
    <name type="common">Japanese beetle</name>
    <dbReference type="NCBI Taxonomy" id="7064"/>
    <lineage>
        <taxon>Eukaryota</taxon>
        <taxon>Metazoa</taxon>
        <taxon>Ecdysozoa</taxon>
        <taxon>Arthropoda</taxon>
        <taxon>Hexapoda</taxon>
        <taxon>Insecta</taxon>
        <taxon>Pterygota</taxon>
        <taxon>Neoptera</taxon>
        <taxon>Endopterygota</taxon>
        <taxon>Coleoptera</taxon>
        <taxon>Polyphaga</taxon>
        <taxon>Scarabaeiformia</taxon>
        <taxon>Scarabaeidae</taxon>
        <taxon>Rutelinae</taxon>
        <taxon>Popillia</taxon>
    </lineage>
</organism>
<dbReference type="InterPro" id="IPR019775">
    <property type="entry name" value="WD40_repeat_CS"/>
</dbReference>